<gene>
    <name evidence="1" type="ORF">AYI68_g6588</name>
</gene>
<accession>A0A1R0GR35</accession>
<feature type="non-terminal residue" evidence="1">
    <location>
        <position position="26"/>
    </location>
</feature>
<organism evidence="1 2">
    <name type="scientific">Smittium mucronatum</name>
    <dbReference type="NCBI Taxonomy" id="133383"/>
    <lineage>
        <taxon>Eukaryota</taxon>
        <taxon>Fungi</taxon>
        <taxon>Fungi incertae sedis</taxon>
        <taxon>Zoopagomycota</taxon>
        <taxon>Kickxellomycotina</taxon>
        <taxon>Harpellomycetes</taxon>
        <taxon>Harpellales</taxon>
        <taxon>Legeriomycetaceae</taxon>
        <taxon>Smittium</taxon>
    </lineage>
</organism>
<keyword evidence="2" id="KW-1185">Reference proteome</keyword>
<comment type="caution">
    <text evidence="1">The sequence shown here is derived from an EMBL/GenBank/DDBJ whole genome shotgun (WGS) entry which is preliminary data.</text>
</comment>
<proteinExistence type="predicted"/>
<evidence type="ECO:0000313" key="1">
    <source>
        <dbReference type="EMBL" id="OLY79344.1"/>
    </source>
</evidence>
<evidence type="ECO:0000313" key="2">
    <source>
        <dbReference type="Proteomes" id="UP000187455"/>
    </source>
</evidence>
<reference evidence="1 2" key="1">
    <citation type="journal article" date="2016" name="Mol. Biol. Evol.">
        <title>Genome-Wide Survey of Gut Fungi (Harpellales) Reveals the First Horizontally Transferred Ubiquitin Gene from a Mosquito Host.</title>
        <authorList>
            <person name="Wang Y."/>
            <person name="White M.M."/>
            <person name="Kvist S."/>
            <person name="Moncalvo J.M."/>
        </authorList>
    </citation>
    <scope>NUCLEOTIDE SEQUENCE [LARGE SCALE GENOMIC DNA]</scope>
    <source>
        <strain evidence="1 2">ALG-7-W6</strain>
    </source>
</reference>
<protein>
    <submittedName>
        <fullName evidence="1">Uncharacterized protein</fullName>
    </submittedName>
</protein>
<dbReference type="Proteomes" id="UP000187455">
    <property type="component" value="Unassembled WGS sequence"/>
</dbReference>
<dbReference type="AlphaFoldDB" id="A0A1R0GR35"/>
<sequence length="26" mass="2387">MASANCVCFGGARGGGAGAGDAPLLY</sequence>
<name>A0A1R0GR35_9FUNG</name>
<dbReference type="EMBL" id="LSSL01004596">
    <property type="protein sequence ID" value="OLY79344.1"/>
    <property type="molecule type" value="Genomic_DNA"/>
</dbReference>